<evidence type="ECO:0000256" key="4">
    <source>
        <dbReference type="ARBA" id="ARBA00022692"/>
    </source>
</evidence>
<dbReference type="InterPro" id="IPR013833">
    <property type="entry name" value="Cyt_c_oxidase_su3_a-hlx"/>
</dbReference>
<organism evidence="11">
    <name type="scientific">Euaspis polynesia</name>
    <dbReference type="NCBI Taxonomy" id="1352276"/>
    <lineage>
        <taxon>Eukaryota</taxon>
        <taxon>Metazoa</taxon>
        <taxon>Ecdysozoa</taxon>
        <taxon>Arthropoda</taxon>
        <taxon>Hexapoda</taxon>
        <taxon>Insecta</taxon>
        <taxon>Pterygota</taxon>
        <taxon>Neoptera</taxon>
        <taxon>Endopterygota</taxon>
        <taxon>Hymenoptera</taxon>
        <taxon>Apocrita</taxon>
        <taxon>Aculeata</taxon>
        <taxon>Apoidea</taxon>
        <taxon>Anthophila</taxon>
        <taxon>Megachilidae</taxon>
        <taxon>Megachilinae</taxon>
        <taxon>Euaspis</taxon>
    </lineage>
</organism>
<protein>
    <recommendedName>
        <fullName evidence="3 8">Cytochrome c oxidase subunit 3</fullName>
    </recommendedName>
</protein>
<evidence type="ECO:0000256" key="3">
    <source>
        <dbReference type="ARBA" id="ARBA00015944"/>
    </source>
</evidence>
<dbReference type="Gene3D" id="1.10.287.70">
    <property type="match status" value="1"/>
</dbReference>
<dbReference type="RefSeq" id="YP_010131900.1">
    <property type="nucleotide sequence ID" value="NC_056370.1"/>
</dbReference>
<dbReference type="InterPro" id="IPR024791">
    <property type="entry name" value="Cyt_c/ubiquinol_Oxase_su3"/>
</dbReference>
<feature type="transmembrane region" description="Helical" evidence="9">
    <location>
        <begin position="242"/>
        <end position="261"/>
    </location>
</feature>
<dbReference type="InterPro" id="IPR033945">
    <property type="entry name" value="Cyt_c_oxase_su3_dom"/>
</dbReference>
<comment type="function">
    <text evidence="8">Component of the cytochrome c oxidase, the last enzyme in the mitochondrial electron transport chain which drives oxidative phosphorylation. The respiratory chain contains 3 multisubunit complexes succinate dehydrogenase (complex II, CII), ubiquinol-cytochrome c oxidoreductase (cytochrome b-c1 complex, complex III, CIII) and cytochrome c oxidase (complex IV, CIV), that cooperate to transfer electrons derived from NADH and succinate to molecular oxygen, creating an electrochemical gradient over the inner membrane that drives transmembrane transport and the ATP synthase. Cytochrome c oxidase is the component of the respiratory chain that catalyzes the reduction of oxygen to water. Electrons originating from reduced cytochrome c in the intermembrane space (IMS) are transferred via the dinuclear copper A center (CU(A)) of subunit 2 and heme A of subunit 1 to the active site in subunit 1, a binuclear center (BNC) formed by heme A3 and copper B (CU(B)). The BNC reduces molecular oxygen to 2 water molecules using 4 electrons from cytochrome c in the IMS and 4 protons from the mitochondrial matrix.</text>
</comment>
<keyword evidence="6 9" id="KW-1133">Transmembrane helix</keyword>
<keyword evidence="4 8" id="KW-0812">Transmembrane</keyword>
<evidence type="ECO:0000256" key="1">
    <source>
        <dbReference type="ARBA" id="ARBA00004141"/>
    </source>
</evidence>
<geneLocation type="mitochondrion" evidence="11"/>
<feature type="transmembrane region" description="Helical" evidence="9">
    <location>
        <begin position="194"/>
        <end position="221"/>
    </location>
</feature>
<dbReference type="Pfam" id="PF00510">
    <property type="entry name" value="COX3"/>
    <property type="match status" value="1"/>
</dbReference>
<dbReference type="PROSITE" id="PS50253">
    <property type="entry name" value="COX3"/>
    <property type="match status" value="1"/>
</dbReference>
<dbReference type="GO" id="GO:0006123">
    <property type="term" value="P:mitochondrial electron transport, cytochrome c to oxygen"/>
    <property type="evidence" value="ECO:0007669"/>
    <property type="project" value="TreeGrafter"/>
</dbReference>
<gene>
    <name evidence="11" type="primary">cox3</name>
</gene>
<keyword evidence="8 11" id="KW-0496">Mitochondrion</keyword>
<name>A0A7T4WNX8_9HYME</name>
<evidence type="ECO:0000256" key="5">
    <source>
        <dbReference type="ARBA" id="ARBA00022967"/>
    </source>
</evidence>
<feature type="transmembrane region" description="Helical" evidence="9">
    <location>
        <begin position="20"/>
        <end position="38"/>
    </location>
</feature>
<proteinExistence type="inferred from homology"/>
<feature type="transmembrane region" description="Helical" evidence="9">
    <location>
        <begin position="169"/>
        <end position="188"/>
    </location>
</feature>
<dbReference type="Gene3D" id="1.20.120.80">
    <property type="entry name" value="Cytochrome c oxidase, subunit III, four-helix bundle"/>
    <property type="match status" value="1"/>
</dbReference>
<evidence type="ECO:0000256" key="7">
    <source>
        <dbReference type="ARBA" id="ARBA00023136"/>
    </source>
</evidence>
<dbReference type="EMBL" id="MT909816">
    <property type="protein sequence ID" value="QQD78161.1"/>
    <property type="molecule type" value="Genomic_DNA"/>
</dbReference>
<reference evidence="11" key="1">
    <citation type="submission" date="2020-08" db="EMBL/GenBank/DDBJ databases">
        <authorList>
            <person name="Lu H.H."/>
            <person name="He B."/>
            <person name="Huang D.Y."/>
        </authorList>
    </citation>
    <scope>NUCLEOTIDE SEQUENCE</scope>
</reference>
<comment type="similarity">
    <text evidence="2 8">Belongs to the cytochrome c oxidase subunit 3 family.</text>
</comment>
<dbReference type="GO" id="GO:0004129">
    <property type="term" value="F:cytochrome-c oxidase activity"/>
    <property type="evidence" value="ECO:0007669"/>
    <property type="project" value="InterPro"/>
</dbReference>
<dbReference type="GO" id="GO:0005739">
    <property type="term" value="C:mitochondrion"/>
    <property type="evidence" value="ECO:0007669"/>
    <property type="project" value="TreeGrafter"/>
</dbReference>
<dbReference type="GO" id="GO:0016020">
    <property type="term" value="C:membrane"/>
    <property type="evidence" value="ECO:0007669"/>
    <property type="project" value="UniProtKB-SubCell"/>
</dbReference>
<dbReference type="PANTHER" id="PTHR11403">
    <property type="entry name" value="CYTOCHROME C OXIDASE SUBUNIT III"/>
    <property type="match status" value="1"/>
</dbReference>
<dbReference type="AlphaFoldDB" id="A0A7T4WNX8"/>
<dbReference type="CDD" id="cd01665">
    <property type="entry name" value="Cyt_c_Oxidase_III"/>
    <property type="match status" value="1"/>
</dbReference>
<dbReference type="PANTHER" id="PTHR11403:SF7">
    <property type="entry name" value="CYTOCHROME C OXIDASE SUBUNIT 3"/>
    <property type="match status" value="1"/>
</dbReference>
<feature type="transmembrane region" description="Helical" evidence="9">
    <location>
        <begin position="44"/>
        <end position="60"/>
    </location>
</feature>
<comment type="subcellular location">
    <subcellularLocation>
        <location evidence="1">Membrane</location>
        <topology evidence="1">Multi-pass membrane protein</topology>
    </subcellularLocation>
</comment>
<feature type="domain" description="Heme-copper oxidase subunit III family profile" evidence="10">
    <location>
        <begin position="6"/>
        <end position="262"/>
    </location>
</feature>
<dbReference type="GeneID" id="65341399"/>
<reference evidence="11" key="2">
    <citation type="journal article" date="2021" name="Insects">
        <title>Comparative Mitogenomic Analysis of Two Cuckoo Bees (Apoidea: Anthophila: Megachilidae) with Phylogenetic Implications.</title>
        <authorList>
            <person name="Lu H."/>
            <person name="He B."/>
            <person name="Hao Y."/>
            <person name="Zhou Z."/>
            <person name="Su C."/>
            <person name="Huang D."/>
        </authorList>
    </citation>
    <scope>NUCLEOTIDE SEQUENCE</scope>
</reference>
<evidence type="ECO:0000256" key="9">
    <source>
        <dbReference type="SAM" id="Phobius"/>
    </source>
</evidence>
<evidence type="ECO:0000259" key="10">
    <source>
        <dbReference type="PROSITE" id="PS50253"/>
    </source>
</evidence>
<accession>A0A7T4WNX8</accession>
<keyword evidence="7 9" id="KW-0472">Membrane</keyword>
<keyword evidence="5" id="KW-1278">Translocase</keyword>
<dbReference type="InterPro" id="IPR035973">
    <property type="entry name" value="Cyt_c_oxidase_su3-like_sf"/>
</dbReference>
<dbReference type="SUPFAM" id="SSF81452">
    <property type="entry name" value="Cytochrome c oxidase subunit III-like"/>
    <property type="match status" value="1"/>
</dbReference>
<evidence type="ECO:0000256" key="8">
    <source>
        <dbReference type="RuleBase" id="RU003375"/>
    </source>
</evidence>
<evidence type="ECO:0000256" key="2">
    <source>
        <dbReference type="ARBA" id="ARBA00010581"/>
    </source>
</evidence>
<evidence type="ECO:0000256" key="6">
    <source>
        <dbReference type="ARBA" id="ARBA00022989"/>
    </source>
</evidence>
<feature type="transmembrane region" description="Helical" evidence="9">
    <location>
        <begin position="124"/>
        <end position="148"/>
    </location>
</feature>
<feature type="transmembrane region" description="Helical" evidence="9">
    <location>
        <begin position="80"/>
        <end position="104"/>
    </location>
</feature>
<evidence type="ECO:0000313" key="11">
    <source>
        <dbReference type="EMBL" id="QQD78161.1"/>
    </source>
</evidence>
<dbReference type="InterPro" id="IPR000298">
    <property type="entry name" value="Cyt_c_oxidase-like_su3"/>
</dbReference>
<sequence length="262" mass="31938">MMTMLYNHPFHLVTMSPWPILNAFNLMNLMMSLIMWFYLNNYNLMLLNFITLILSMYLWWRDIIRESTYQGFHTMYVLMFLKFSMILFIISEMMFFISFFWTLFHSSIAPNIEIGMNWPPKNILIFNPYEIPLLNSLILIYSGMVLTWSHHAMLNNNLFLSMKMLKNSMMLGVYFSLLQYIEYMESFFSINDSIFGSIFFMMTGFHGLHVIIGILFLFTSLIRMYKRHFSLIHHFHFEAASWYWHFVDVIWLFLYIFLYWWN</sequence>